<feature type="transmembrane region" description="Helical" evidence="6">
    <location>
        <begin position="259"/>
        <end position="279"/>
    </location>
</feature>
<evidence type="ECO:0000256" key="2">
    <source>
        <dbReference type="ARBA" id="ARBA00022692"/>
    </source>
</evidence>
<dbReference type="Pfam" id="PF04932">
    <property type="entry name" value="Wzy_C"/>
    <property type="match status" value="1"/>
</dbReference>
<protein>
    <submittedName>
        <fullName evidence="8">O-antigen ligase family protein</fullName>
    </submittedName>
</protein>
<dbReference type="PROSITE" id="PS50005">
    <property type="entry name" value="TPR"/>
    <property type="match status" value="1"/>
</dbReference>
<dbReference type="GO" id="GO:0016020">
    <property type="term" value="C:membrane"/>
    <property type="evidence" value="ECO:0007669"/>
    <property type="project" value="UniProtKB-SubCell"/>
</dbReference>
<evidence type="ECO:0000256" key="4">
    <source>
        <dbReference type="ARBA" id="ARBA00023136"/>
    </source>
</evidence>
<dbReference type="PANTHER" id="PTHR37422:SF13">
    <property type="entry name" value="LIPOPOLYSACCHARIDE BIOSYNTHESIS PROTEIN PA4999-RELATED"/>
    <property type="match status" value="1"/>
</dbReference>
<dbReference type="InterPro" id="IPR007016">
    <property type="entry name" value="O-antigen_ligase-rel_domated"/>
</dbReference>
<feature type="transmembrane region" description="Helical" evidence="6">
    <location>
        <begin position="181"/>
        <end position="201"/>
    </location>
</feature>
<evidence type="ECO:0000256" key="6">
    <source>
        <dbReference type="SAM" id="Phobius"/>
    </source>
</evidence>
<organism evidence="8 9">
    <name type="scientific">Candidatus Dojkabacteria bacterium</name>
    <dbReference type="NCBI Taxonomy" id="2099670"/>
    <lineage>
        <taxon>Bacteria</taxon>
        <taxon>Candidatus Dojkabacteria</taxon>
    </lineage>
</organism>
<feature type="domain" description="O-antigen ligase-related" evidence="7">
    <location>
        <begin position="217"/>
        <end position="358"/>
    </location>
</feature>
<evidence type="ECO:0000313" key="8">
    <source>
        <dbReference type="EMBL" id="MCA9385478.1"/>
    </source>
</evidence>
<feature type="transmembrane region" description="Helical" evidence="6">
    <location>
        <begin position="406"/>
        <end position="427"/>
    </location>
</feature>
<evidence type="ECO:0000313" key="9">
    <source>
        <dbReference type="Proteomes" id="UP000754563"/>
    </source>
</evidence>
<evidence type="ECO:0000256" key="3">
    <source>
        <dbReference type="ARBA" id="ARBA00022989"/>
    </source>
</evidence>
<dbReference type="EMBL" id="JAGQLH010000022">
    <property type="protein sequence ID" value="MCA9385478.1"/>
    <property type="molecule type" value="Genomic_DNA"/>
</dbReference>
<feature type="transmembrane region" description="Helical" evidence="6">
    <location>
        <begin position="40"/>
        <end position="59"/>
    </location>
</feature>
<feature type="transmembrane region" description="Helical" evidence="6">
    <location>
        <begin position="347"/>
        <end position="370"/>
    </location>
</feature>
<feature type="transmembrane region" description="Helical" evidence="6">
    <location>
        <begin position="140"/>
        <end position="161"/>
    </location>
</feature>
<evidence type="ECO:0000256" key="5">
    <source>
        <dbReference type="PROSITE-ProRule" id="PRU00339"/>
    </source>
</evidence>
<dbReference type="InterPro" id="IPR051533">
    <property type="entry name" value="WaaL-like"/>
</dbReference>
<evidence type="ECO:0000256" key="1">
    <source>
        <dbReference type="ARBA" id="ARBA00004141"/>
    </source>
</evidence>
<dbReference type="InterPro" id="IPR019734">
    <property type="entry name" value="TPR_rpt"/>
</dbReference>
<keyword evidence="4 6" id="KW-0472">Membrane</keyword>
<evidence type="ECO:0000259" key="7">
    <source>
        <dbReference type="Pfam" id="PF04932"/>
    </source>
</evidence>
<name>A0A955L7I9_9BACT</name>
<feature type="repeat" description="TPR" evidence="5">
    <location>
        <begin position="527"/>
        <end position="560"/>
    </location>
</feature>
<sequence>MKKFNIDITRFQTGILVGLLSVTPLLFSSSYDLIYELPKITFVKVLISLLIILELVRTIQSFLSTSTITVPMPQNKSMRILISCSVISLFWLSITTIFSSNTITSIWGNYDKRFGLVMILYLVSLAVLSAKIIRADASAFFKLLSYTLPITITINFVFSYGQLFRGFLDLNLTEGRAVGTFGQSNFLAGYMLMCIPLLLFFSFSSKRLALRLYYGLLALFGGICVVWAGSRLGYIFLILEVAATCLYGIFRLKKGVLRIILISFISILAVVSSVGFIIYNSRFSEFGIIDQTRKEIWHASIDAIIDNPIFGYGLDTQGYSIPTYMYKNGISTPVAVDRAHNEYLDSALVTGIVGAGLVFFCMIVMVYMFWGHKRTTLPGYKHAVILPIVSILVLFLLRSLVHLNGIVHYTLFSIMIGAGLAHVDPRIKRTRLISLKSKILVMIMFIGVLGFTLWGGQYAFSELKANSYYREYSATQDADFLRLAIEHDPWQVRYRIEFLGVQLGRKIKPDFETVLPELFQNQSRSYSQQYYYSGLYYEFTGNEKAASEYYKKAYEIEPVRDLYRFENE</sequence>
<dbReference type="SUPFAM" id="SSF81901">
    <property type="entry name" value="HCP-like"/>
    <property type="match status" value="1"/>
</dbReference>
<keyword evidence="8" id="KW-0436">Ligase</keyword>
<feature type="transmembrane region" description="Helical" evidence="6">
    <location>
        <begin position="382"/>
        <end position="400"/>
    </location>
</feature>
<proteinExistence type="predicted"/>
<feature type="transmembrane region" description="Helical" evidence="6">
    <location>
        <begin position="208"/>
        <end position="228"/>
    </location>
</feature>
<feature type="transmembrane region" description="Helical" evidence="6">
    <location>
        <begin position="234"/>
        <end position="252"/>
    </location>
</feature>
<comment type="caution">
    <text evidence="8">The sequence shown here is derived from an EMBL/GenBank/DDBJ whole genome shotgun (WGS) entry which is preliminary data.</text>
</comment>
<gene>
    <name evidence="8" type="ORF">KC717_02420</name>
</gene>
<keyword evidence="3 6" id="KW-1133">Transmembrane helix</keyword>
<accession>A0A955L7I9</accession>
<feature type="transmembrane region" description="Helical" evidence="6">
    <location>
        <begin position="80"/>
        <end position="108"/>
    </location>
</feature>
<dbReference type="GO" id="GO:0016874">
    <property type="term" value="F:ligase activity"/>
    <property type="evidence" value="ECO:0007669"/>
    <property type="project" value="UniProtKB-KW"/>
</dbReference>
<feature type="transmembrane region" description="Helical" evidence="6">
    <location>
        <begin position="439"/>
        <end position="460"/>
    </location>
</feature>
<feature type="transmembrane region" description="Helical" evidence="6">
    <location>
        <begin position="114"/>
        <end position="133"/>
    </location>
</feature>
<keyword evidence="2 6" id="KW-0812">Transmembrane</keyword>
<dbReference type="Proteomes" id="UP000754563">
    <property type="component" value="Unassembled WGS sequence"/>
</dbReference>
<dbReference type="PANTHER" id="PTHR37422">
    <property type="entry name" value="TEICHURONIC ACID BIOSYNTHESIS PROTEIN TUAE"/>
    <property type="match status" value="1"/>
</dbReference>
<dbReference type="AlphaFoldDB" id="A0A955L7I9"/>
<comment type="subcellular location">
    <subcellularLocation>
        <location evidence="1">Membrane</location>
        <topology evidence="1">Multi-pass membrane protein</topology>
    </subcellularLocation>
</comment>
<keyword evidence="5" id="KW-0802">TPR repeat</keyword>
<reference evidence="8" key="1">
    <citation type="submission" date="2020-04" db="EMBL/GenBank/DDBJ databases">
        <authorList>
            <person name="Zhang T."/>
        </authorList>
    </citation>
    <scope>NUCLEOTIDE SEQUENCE</scope>
    <source>
        <strain evidence="8">HKST-UBA11</strain>
    </source>
</reference>
<reference evidence="8" key="2">
    <citation type="journal article" date="2021" name="Microbiome">
        <title>Successional dynamics and alternative stable states in a saline activated sludge microbial community over 9 years.</title>
        <authorList>
            <person name="Wang Y."/>
            <person name="Ye J."/>
            <person name="Ju F."/>
            <person name="Liu L."/>
            <person name="Boyd J.A."/>
            <person name="Deng Y."/>
            <person name="Parks D.H."/>
            <person name="Jiang X."/>
            <person name="Yin X."/>
            <person name="Woodcroft B.J."/>
            <person name="Tyson G.W."/>
            <person name="Hugenholtz P."/>
            <person name="Polz M.F."/>
            <person name="Zhang T."/>
        </authorList>
    </citation>
    <scope>NUCLEOTIDE SEQUENCE</scope>
    <source>
        <strain evidence="8">HKST-UBA11</strain>
    </source>
</reference>